<gene>
    <name evidence="12" type="ORF">O9H85_27220</name>
</gene>
<dbReference type="InterPro" id="IPR013780">
    <property type="entry name" value="Glyco_hydro_b"/>
</dbReference>
<dbReference type="SUPFAM" id="SSF51445">
    <property type="entry name" value="(Trans)glycosidases"/>
    <property type="match status" value="1"/>
</dbReference>
<dbReference type="Proteomes" id="UP001527882">
    <property type="component" value="Unassembled WGS sequence"/>
</dbReference>
<feature type="domain" description="Glycoside hydrolase family 42 N-terminal" evidence="9">
    <location>
        <begin position="6"/>
        <end position="371"/>
    </location>
</feature>
<evidence type="ECO:0000256" key="4">
    <source>
        <dbReference type="ARBA" id="ARBA00022723"/>
    </source>
</evidence>
<evidence type="ECO:0000256" key="7">
    <source>
        <dbReference type="ARBA" id="ARBA00023295"/>
    </source>
</evidence>
<dbReference type="InterPro" id="IPR017853">
    <property type="entry name" value="GH"/>
</dbReference>
<keyword evidence="7 8" id="KW-0326">Glycosidase</keyword>
<evidence type="ECO:0000256" key="3">
    <source>
        <dbReference type="ARBA" id="ARBA00012756"/>
    </source>
</evidence>
<dbReference type="PIRSF" id="PIRSF001084">
    <property type="entry name" value="B-galactosidase"/>
    <property type="match status" value="1"/>
</dbReference>
<comment type="similarity">
    <text evidence="2 8">Belongs to the glycosyl hydrolase 42 family.</text>
</comment>
<dbReference type="Gene3D" id="3.20.20.80">
    <property type="entry name" value="Glycosidases"/>
    <property type="match status" value="1"/>
</dbReference>
<dbReference type="Gene3D" id="3.40.50.880">
    <property type="match status" value="1"/>
</dbReference>
<keyword evidence="13" id="KW-1185">Reference proteome</keyword>
<keyword evidence="4" id="KW-0479">Metal-binding</keyword>
<dbReference type="Gene3D" id="2.60.40.1180">
    <property type="entry name" value="Golgi alpha-mannosidase II"/>
    <property type="match status" value="1"/>
</dbReference>
<dbReference type="PANTHER" id="PTHR36447">
    <property type="entry name" value="BETA-GALACTOSIDASE GANA"/>
    <property type="match status" value="1"/>
</dbReference>
<evidence type="ECO:0000313" key="13">
    <source>
        <dbReference type="Proteomes" id="UP001527882"/>
    </source>
</evidence>
<dbReference type="Pfam" id="PF08533">
    <property type="entry name" value="Glyco_hydro_42C"/>
    <property type="match status" value="1"/>
</dbReference>
<dbReference type="SUPFAM" id="SSF52317">
    <property type="entry name" value="Class I glutamine amidotransferase-like"/>
    <property type="match status" value="1"/>
</dbReference>
<evidence type="ECO:0000256" key="1">
    <source>
        <dbReference type="ARBA" id="ARBA00001412"/>
    </source>
</evidence>
<dbReference type="RefSeq" id="WP_269884560.1">
    <property type="nucleotide sequence ID" value="NZ_JAQAGZ010000021.1"/>
</dbReference>
<organism evidence="12 13">
    <name type="scientific">Paenibacillus gyeongsangnamensis</name>
    <dbReference type="NCBI Taxonomy" id="3388067"/>
    <lineage>
        <taxon>Bacteria</taxon>
        <taxon>Bacillati</taxon>
        <taxon>Bacillota</taxon>
        <taxon>Bacilli</taxon>
        <taxon>Bacillales</taxon>
        <taxon>Paenibacillaceae</taxon>
        <taxon>Paenibacillus</taxon>
    </lineage>
</organism>
<dbReference type="CDD" id="cd03143">
    <property type="entry name" value="A4_beta-galactosidase_middle_domain"/>
    <property type="match status" value="1"/>
</dbReference>
<dbReference type="InterPro" id="IPR029062">
    <property type="entry name" value="Class_I_gatase-like"/>
</dbReference>
<dbReference type="InterPro" id="IPR013529">
    <property type="entry name" value="Glyco_hydro_42_N"/>
</dbReference>
<evidence type="ECO:0000256" key="8">
    <source>
        <dbReference type="PIRNR" id="PIRNR001084"/>
    </source>
</evidence>
<dbReference type="EMBL" id="JAQAGZ010000021">
    <property type="protein sequence ID" value="MCZ8516026.1"/>
    <property type="molecule type" value="Genomic_DNA"/>
</dbReference>
<dbReference type="PANTHER" id="PTHR36447:SF2">
    <property type="entry name" value="BETA-GALACTOSIDASE YESZ"/>
    <property type="match status" value="1"/>
</dbReference>
<comment type="caution">
    <text evidence="12">The sequence shown here is derived from an EMBL/GenBank/DDBJ whole genome shotgun (WGS) entry which is preliminary data.</text>
</comment>
<evidence type="ECO:0000256" key="5">
    <source>
        <dbReference type="ARBA" id="ARBA00022801"/>
    </source>
</evidence>
<comment type="catalytic activity">
    <reaction evidence="1 8">
        <text>Hydrolysis of terminal non-reducing beta-D-galactose residues in beta-D-galactosides.</text>
        <dbReference type="EC" id="3.2.1.23"/>
    </reaction>
</comment>
<evidence type="ECO:0000259" key="10">
    <source>
        <dbReference type="Pfam" id="PF08532"/>
    </source>
</evidence>
<name>A0ABT4QGN5_9BACL</name>
<sequence>MYFGVDYYPEHWDESMWEPDLRLMKEAGFNMIRIMEFAWSRLEPREGEYDFVWLDRFLKLCEQYNMLVMMGIPARNVPAWLIKKFPDLAVKTKEGVRESFGSRYTICLNHPYWAEYAIRLAEEMATRYGKHPLVHSWHLDNEYGDGNVCYCDHCRIRFIDWLKNKYGSIQELNAAWGLVFWSLEISDWDEIWVPALTNRFMHNPGLLQDYQRFFSWTTVQFVKRQAEVFRKLAPDQPITTNLQSMTRYHTDYYQLAEVLDVVSINYYPPLSYNSADLDLMRSLKNQNFWVVEQKSGPPGFAHNGYLTPHPGETRMYTYQSIGHGADAVLYFRWRPSNFGQEQFHKGILDYDSKANRIFREISQVGTELEKLAPIVKGTTCQAEVAIMFSYDARWALEHYYPHPDIQYRDHLLKYYFALQRQHVMTDLVHPGSELNKYKVVFVPLMYLMDQEIADNLARYVEQGGTVVYTFRSGAKDENNNVVRSTLRPVIQRMLGIVIEEAFALAPEAVNTILTADGETYVSSRWVDLLQIENAEVIARYDSEWYKGYPAVTLNHYGQGKAYYIGTFTEDRFIESIVSRALSDAGVQPILNAPEQVEVTVRTDGHKSVYFIMNRASEPAGFDLSESYQDIFDGKEVQGRLEIEPFGVRILLKTE</sequence>
<protein>
    <recommendedName>
        <fullName evidence="3 8">Beta-galactosidase</fullName>
        <shortName evidence="8">Beta-gal</shortName>
        <ecNumber evidence="3 8">3.2.1.23</ecNumber>
    </recommendedName>
</protein>
<accession>A0ABT4QGN5</accession>
<dbReference type="EC" id="3.2.1.23" evidence="3 8"/>
<evidence type="ECO:0000313" key="12">
    <source>
        <dbReference type="EMBL" id="MCZ8516026.1"/>
    </source>
</evidence>
<dbReference type="InterPro" id="IPR013739">
    <property type="entry name" value="Beta_galactosidase_C"/>
</dbReference>
<reference evidence="12 13" key="1">
    <citation type="submission" date="2022-12" db="EMBL/GenBank/DDBJ databases">
        <title>Draft genome sequence of Paenibacillus sp. dW9.</title>
        <authorList>
            <person name="Choi E.-W."/>
            <person name="Kim D.-U."/>
        </authorList>
    </citation>
    <scope>NUCLEOTIDE SEQUENCE [LARGE SCALE GENOMIC DNA]</scope>
    <source>
        <strain evidence="13">dW9</strain>
    </source>
</reference>
<proteinExistence type="inferred from homology"/>
<keyword evidence="5 8" id="KW-0378">Hydrolase</keyword>
<keyword evidence="6" id="KW-0862">Zinc</keyword>
<evidence type="ECO:0000259" key="9">
    <source>
        <dbReference type="Pfam" id="PF02449"/>
    </source>
</evidence>
<feature type="domain" description="Beta-galactosidase C-terminal" evidence="11">
    <location>
        <begin position="596"/>
        <end position="651"/>
    </location>
</feature>
<dbReference type="InterPro" id="IPR003476">
    <property type="entry name" value="Glyco_hydro_42"/>
</dbReference>
<evidence type="ECO:0000256" key="6">
    <source>
        <dbReference type="ARBA" id="ARBA00022833"/>
    </source>
</evidence>
<feature type="domain" description="Beta-galactosidase trimerisation" evidence="10">
    <location>
        <begin position="382"/>
        <end position="586"/>
    </location>
</feature>
<evidence type="ECO:0000256" key="2">
    <source>
        <dbReference type="ARBA" id="ARBA00005940"/>
    </source>
</evidence>
<dbReference type="Pfam" id="PF02449">
    <property type="entry name" value="Glyco_hydro_42"/>
    <property type="match status" value="1"/>
</dbReference>
<evidence type="ECO:0000259" key="11">
    <source>
        <dbReference type="Pfam" id="PF08533"/>
    </source>
</evidence>
<dbReference type="Pfam" id="PF08532">
    <property type="entry name" value="Glyco_hydro_42M"/>
    <property type="match status" value="1"/>
</dbReference>
<dbReference type="InterPro" id="IPR013738">
    <property type="entry name" value="Beta_galactosidase_Trimer"/>
</dbReference>